<dbReference type="Proteomes" id="UP000287830">
    <property type="component" value="Unassembled WGS sequence"/>
</dbReference>
<dbReference type="AlphaFoldDB" id="A0A7U9Q336"/>
<dbReference type="RefSeq" id="WP_125047312.1">
    <property type="nucleotide sequence ID" value="NZ_BHZC01000001.1"/>
</dbReference>
<organism evidence="2 3">
    <name type="scientific">Streptomyces chrestomyceticus JCM 4735</name>
    <dbReference type="NCBI Taxonomy" id="1306181"/>
    <lineage>
        <taxon>Bacteria</taxon>
        <taxon>Bacillati</taxon>
        <taxon>Actinomycetota</taxon>
        <taxon>Actinomycetes</taxon>
        <taxon>Kitasatosporales</taxon>
        <taxon>Streptomycetaceae</taxon>
        <taxon>Streptomyces</taxon>
    </lineage>
</organism>
<dbReference type="OrthoDB" id="4322807at2"/>
<proteinExistence type="predicted"/>
<reference evidence="2 3" key="1">
    <citation type="submission" date="2018-11" db="EMBL/GenBank/DDBJ databases">
        <title>Whole genome sequence of Streptomyces chrestomyceticus NBRC 13444(T).</title>
        <authorList>
            <person name="Komaki H."/>
            <person name="Tamura T."/>
        </authorList>
    </citation>
    <scope>NUCLEOTIDE SEQUENCE [LARGE SCALE GENOMIC DNA]</scope>
    <source>
        <strain evidence="2 3">NBRC 13444</strain>
    </source>
</reference>
<evidence type="ECO:0000256" key="1">
    <source>
        <dbReference type="SAM" id="MobiDB-lite"/>
    </source>
</evidence>
<evidence type="ECO:0000313" key="2">
    <source>
        <dbReference type="EMBL" id="GCD38004.1"/>
    </source>
</evidence>
<sequence>MLDLLLAAAALAVGYALGRIRPWDRLDTWLWRRFTFGGTWTRTRRGRAATLAVHALVRPAATVHAWRHRHDPQPDAAPLTFRTTSPEDTDRA</sequence>
<dbReference type="EMBL" id="BHZC01000001">
    <property type="protein sequence ID" value="GCD38004.1"/>
    <property type="molecule type" value="Genomic_DNA"/>
</dbReference>
<evidence type="ECO:0000313" key="3">
    <source>
        <dbReference type="Proteomes" id="UP000287830"/>
    </source>
</evidence>
<gene>
    <name evidence="2" type="ORF">OEIGOIKO_05814</name>
</gene>
<comment type="caution">
    <text evidence="2">The sequence shown here is derived from an EMBL/GenBank/DDBJ whole genome shotgun (WGS) entry which is preliminary data.</text>
</comment>
<dbReference type="GeneID" id="95624579"/>
<accession>A0A7U9Q336</accession>
<feature type="region of interest" description="Disordered" evidence="1">
    <location>
        <begin position="67"/>
        <end position="92"/>
    </location>
</feature>
<protein>
    <submittedName>
        <fullName evidence="2">Uncharacterized protein</fullName>
    </submittedName>
</protein>
<name>A0A7U9Q336_9ACTN</name>